<dbReference type="NCBIfam" id="TIGR00229">
    <property type="entry name" value="sensory_box"/>
    <property type="match status" value="3"/>
</dbReference>
<dbReference type="SUPFAM" id="SSF47226">
    <property type="entry name" value="Histidine-containing phosphotransfer domain, HPT domain"/>
    <property type="match status" value="1"/>
</dbReference>
<dbReference type="EC" id="2.7.13.3" evidence="3"/>
<dbReference type="InterPro" id="IPR003661">
    <property type="entry name" value="HisK_dim/P_dom"/>
</dbReference>
<evidence type="ECO:0000256" key="6">
    <source>
        <dbReference type="ARBA" id="ARBA00022692"/>
    </source>
</evidence>
<organism evidence="20 21">
    <name type="scientific">Shewanella japonica</name>
    <dbReference type="NCBI Taxonomy" id="93973"/>
    <lineage>
        <taxon>Bacteria</taxon>
        <taxon>Pseudomonadati</taxon>
        <taxon>Pseudomonadota</taxon>
        <taxon>Gammaproteobacteria</taxon>
        <taxon>Alteromonadales</taxon>
        <taxon>Shewanellaceae</taxon>
        <taxon>Shewanella</taxon>
    </lineage>
</organism>
<dbReference type="SMART" id="SM00387">
    <property type="entry name" value="HATPase_c"/>
    <property type="match status" value="1"/>
</dbReference>
<feature type="domain" description="Histidine kinase" evidence="15">
    <location>
        <begin position="966"/>
        <end position="1186"/>
    </location>
</feature>
<keyword evidence="10" id="KW-0902">Two-component regulatory system</keyword>
<dbReference type="InterPro" id="IPR036641">
    <property type="entry name" value="HPT_dom_sf"/>
</dbReference>
<dbReference type="EMBL" id="CP020472">
    <property type="protein sequence ID" value="ARD22363.1"/>
    <property type="molecule type" value="Genomic_DNA"/>
</dbReference>
<evidence type="ECO:0000313" key="21">
    <source>
        <dbReference type="Proteomes" id="UP000191820"/>
    </source>
</evidence>
<dbReference type="InterPro" id="IPR003594">
    <property type="entry name" value="HATPase_dom"/>
</dbReference>
<dbReference type="InterPro" id="IPR008207">
    <property type="entry name" value="Sig_transdc_His_kin_Hpt_dom"/>
</dbReference>
<evidence type="ECO:0000256" key="13">
    <source>
        <dbReference type="PROSITE-ProRule" id="PRU00169"/>
    </source>
</evidence>
<evidence type="ECO:0000313" key="20">
    <source>
        <dbReference type="EMBL" id="ARD22363.1"/>
    </source>
</evidence>
<dbReference type="PROSITE" id="PS50110">
    <property type="entry name" value="RESPONSE_REGULATORY"/>
    <property type="match status" value="1"/>
</dbReference>
<dbReference type="Pfam" id="PF08447">
    <property type="entry name" value="PAS_3"/>
    <property type="match status" value="1"/>
</dbReference>
<evidence type="ECO:0000256" key="7">
    <source>
        <dbReference type="ARBA" id="ARBA00022741"/>
    </source>
</evidence>
<dbReference type="Gene3D" id="3.30.565.10">
    <property type="entry name" value="Histidine kinase-like ATPase, C-terminal domain"/>
    <property type="match status" value="1"/>
</dbReference>
<feature type="transmembrane region" description="Helical" evidence="14">
    <location>
        <begin position="6"/>
        <end position="33"/>
    </location>
</feature>
<keyword evidence="5 13" id="KW-0597">Phosphoprotein</keyword>
<dbReference type="PANTHER" id="PTHR45339">
    <property type="entry name" value="HYBRID SIGNAL TRANSDUCTION HISTIDINE KINASE J"/>
    <property type="match status" value="1"/>
</dbReference>
<evidence type="ECO:0000256" key="1">
    <source>
        <dbReference type="ARBA" id="ARBA00000085"/>
    </source>
</evidence>
<feature type="domain" description="PAS" evidence="17">
    <location>
        <begin position="407"/>
        <end position="456"/>
    </location>
</feature>
<feature type="domain" description="PAC" evidence="18">
    <location>
        <begin position="760"/>
        <end position="813"/>
    </location>
</feature>
<evidence type="ECO:0000259" key="17">
    <source>
        <dbReference type="PROSITE" id="PS50112"/>
    </source>
</evidence>
<evidence type="ECO:0000256" key="4">
    <source>
        <dbReference type="ARBA" id="ARBA00022475"/>
    </source>
</evidence>
<dbReference type="SUPFAM" id="SSF55785">
    <property type="entry name" value="PYP-like sensor domain (PAS domain)"/>
    <property type="match status" value="4"/>
</dbReference>
<evidence type="ECO:0000256" key="8">
    <source>
        <dbReference type="ARBA" id="ARBA00022840"/>
    </source>
</evidence>
<dbReference type="Gene3D" id="1.20.120.160">
    <property type="entry name" value="HPT domain"/>
    <property type="match status" value="1"/>
</dbReference>
<dbReference type="SUPFAM" id="SSF55874">
    <property type="entry name" value="ATPase domain of HSP90 chaperone/DNA topoisomerase II/histidine kinase"/>
    <property type="match status" value="1"/>
</dbReference>
<dbReference type="PANTHER" id="PTHR45339:SF1">
    <property type="entry name" value="HYBRID SIGNAL TRANSDUCTION HISTIDINE KINASE J"/>
    <property type="match status" value="1"/>
</dbReference>
<dbReference type="Pfam" id="PF00512">
    <property type="entry name" value="HisKA"/>
    <property type="match status" value="1"/>
</dbReference>
<protein>
    <recommendedName>
        <fullName evidence="3">histidine kinase</fullName>
        <ecNumber evidence="3">2.7.13.3</ecNumber>
    </recommendedName>
</protein>
<comment type="catalytic activity">
    <reaction evidence="1">
        <text>ATP + protein L-histidine = ADP + protein N-phospho-L-histidine.</text>
        <dbReference type="EC" id="2.7.13.3"/>
    </reaction>
</comment>
<evidence type="ECO:0000256" key="12">
    <source>
        <dbReference type="PROSITE-ProRule" id="PRU00110"/>
    </source>
</evidence>
<comment type="subcellular location">
    <subcellularLocation>
        <location evidence="2">Cell membrane</location>
        <topology evidence="2">Multi-pass membrane protein</topology>
    </subcellularLocation>
</comment>
<evidence type="ECO:0000256" key="10">
    <source>
        <dbReference type="ARBA" id="ARBA00023012"/>
    </source>
</evidence>
<dbReference type="SMART" id="SM00448">
    <property type="entry name" value="REC"/>
    <property type="match status" value="1"/>
</dbReference>
<dbReference type="SUPFAM" id="SSF47384">
    <property type="entry name" value="Homodimeric domain of signal transducing histidine kinase"/>
    <property type="match status" value="1"/>
</dbReference>
<dbReference type="Pfam" id="PF13426">
    <property type="entry name" value="PAS_9"/>
    <property type="match status" value="2"/>
</dbReference>
<proteinExistence type="predicted"/>
<dbReference type="InterPro" id="IPR000014">
    <property type="entry name" value="PAS"/>
</dbReference>
<evidence type="ECO:0000259" key="15">
    <source>
        <dbReference type="PROSITE" id="PS50109"/>
    </source>
</evidence>
<keyword evidence="8" id="KW-0067">ATP-binding</keyword>
<dbReference type="Gene3D" id="1.10.287.130">
    <property type="match status" value="1"/>
</dbReference>
<dbReference type="Gene3D" id="3.30.450.20">
    <property type="entry name" value="PAS domain"/>
    <property type="match status" value="4"/>
</dbReference>
<dbReference type="SMART" id="SM00086">
    <property type="entry name" value="PAC"/>
    <property type="match status" value="4"/>
</dbReference>
<evidence type="ECO:0000256" key="3">
    <source>
        <dbReference type="ARBA" id="ARBA00012438"/>
    </source>
</evidence>
<dbReference type="InterPro" id="IPR004358">
    <property type="entry name" value="Sig_transdc_His_kin-like_C"/>
</dbReference>
<evidence type="ECO:0000256" key="9">
    <source>
        <dbReference type="ARBA" id="ARBA00022989"/>
    </source>
</evidence>
<dbReference type="InterPro" id="IPR036890">
    <property type="entry name" value="HATPase_C_sf"/>
</dbReference>
<evidence type="ECO:0000256" key="14">
    <source>
        <dbReference type="SAM" id="Phobius"/>
    </source>
</evidence>
<feature type="domain" description="PAS" evidence="17">
    <location>
        <begin position="551"/>
        <end position="625"/>
    </location>
</feature>
<dbReference type="RefSeq" id="WP_156003229.1">
    <property type="nucleotide sequence ID" value="NZ_CP020472.1"/>
</dbReference>
<dbReference type="Proteomes" id="UP000191820">
    <property type="component" value="Chromosome"/>
</dbReference>
<dbReference type="Pfam" id="PF00989">
    <property type="entry name" value="PAS"/>
    <property type="match status" value="1"/>
</dbReference>
<dbReference type="InterPro" id="IPR013655">
    <property type="entry name" value="PAS_fold_3"/>
</dbReference>
<dbReference type="SUPFAM" id="SSF52172">
    <property type="entry name" value="CheY-like"/>
    <property type="match status" value="1"/>
</dbReference>
<dbReference type="InterPro" id="IPR036097">
    <property type="entry name" value="HisK_dim/P_sf"/>
</dbReference>
<sequence>MKLSKPIPTIFFISICILFVGVLVFSISINNLLKEQTISFYEREAKLLTSLIEKSLYQSYLDAVFLPLFLGEIDQTSFNAKVTSELFQQELNNLAKSRNTLTKIAVLDLQGKILVENTENYNSISIPPSNLDQVTIANSQWFKAIKNHKNNRSNQVYLFGPQRSFIDEYENRFDLLIGTPLLSTEGEMIGIWVNIIDFYVVEEVFKNIYNQLAEKDLHHVELSLIDAKGVLIVEYDPIGFKQSKYVRNFDRISNINLVKEGVIGADRAIAGFSGTEISSHDQSDEQQITIYNHFEGYNELQGIGWSTLVRIDHDEAFSASVVMIQNASIFLFFLFIVFFILMYSVFKNLLNPLNELSNFVSDLATDSSTSIDSKYISADLHVALKELESKFIERTKLINKNEEQRELLELQRSAINSTSTGIIVTDVRLPDQPIIFINRAFTQITGYRPEEVLGKNCRFLQGAKTEKDKVKQLAHAINKGMSCNVVITNYTKTGETFINNLSIGPVYNKNKELTHFIGVQNDITEDKRKEEETMTEMSLILEERTKESKDSADRLRAVFDAALDGTIVLNQNGIIQDANRSLELIFGRNRNDLLDKNINILLAGLQPTQLEQANNIPFNSWIKDYIGEPKKLFGLHKAGHQIPIEMSVGETTLDAKAMYVAIIRDISFQEQIKQRELALQTKLYEQELIYRTAFNQAAVGIGRIGVDTKFVEVNTKMCEILGYDEDTLLTKSIKDVTYKDDLEQSYQYIKQLLADEITYFNTDKRYIRNDGSFFWANLSVSLVRDADSNEPKFFIAVVEDITERQQSAEELHRANFERDKLLSGLNLASEAGGVCNWSFDIKTGQLNWDSRMYRLYGVEDGKSIEYNDWRDNVHPDDVEQAEQEVSDAISNITSLKTEFRIINRKDKTIHWLQCAANLSLDENNLPVTMYGINVDLTYEKQVQQKLEKETESARQASKAKSRFLATMSHEIRTPMNGVIGMIDLLKNTPLNADQKRMATTIRDSSFSLLDIINDILDFSKIESGQIELDINPCNVLSIIEKTIDSLWINASNNNVEIYIYPDLSIPKELLFDSVRLRQIILNLTGNAVKFSKSLNSKGVVVIRTQLTNENLILEVIDNGVGISQSQQETLFVPFTQADTSTTRKFGGTGLGLSITKSFTELMNGNIEIESEVGKGSNFTVTLPLIEKLTQLDNGAFSQFDFKKFNVLVSISNEERKHACLMILNQLCCNRVSSVEFDELESLAQDTSNALLITDNNSVSFTEISQSIKTLILNDDPIATKGHLDPYTYVCAAHPYKPTEFIFGMAVLCGLESPALDWSTENSQSFEKVITQTIEEAEQTNSLILVAEDQPTNRLVLGKQLESLGYAYEMSNDGVEALEKWQSGRFNLLLTDCHMPNMDGLELTRTIREQELKQNCSPITIIAVTANAMVGESENCLEAGMDDYLAKPIEIELLQEKLVQYLPLTGIHQQPESVSYSMTNGFEQHNNSIDFEKLKAVIGTDDESITNEILAMFWTSVNEDYEALKQHCAERNSEIIRSKSHAAKGASVSSGAIELSDIFKWIEKNNTDFDGIESKYPEIDKELSAINQILKQREVV</sequence>
<evidence type="ECO:0000256" key="5">
    <source>
        <dbReference type="ARBA" id="ARBA00022553"/>
    </source>
</evidence>
<dbReference type="PRINTS" id="PR00344">
    <property type="entry name" value="BCTRLSENSOR"/>
</dbReference>
<dbReference type="PROSITE" id="PS50109">
    <property type="entry name" value="HIS_KIN"/>
    <property type="match status" value="1"/>
</dbReference>
<dbReference type="Gene3D" id="2.10.70.100">
    <property type="match status" value="1"/>
</dbReference>
<feature type="domain" description="PAS" evidence="17">
    <location>
        <begin position="686"/>
        <end position="756"/>
    </location>
</feature>
<evidence type="ECO:0000259" key="19">
    <source>
        <dbReference type="PROSITE" id="PS50894"/>
    </source>
</evidence>
<dbReference type="Pfam" id="PF00072">
    <property type="entry name" value="Response_reg"/>
    <property type="match status" value="1"/>
</dbReference>
<dbReference type="SMART" id="SM00388">
    <property type="entry name" value="HisKA"/>
    <property type="match status" value="1"/>
</dbReference>
<feature type="domain" description="PAC" evidence="18">
    <location>
        <begin position="895"/>
        <end position="948"/>
    </location>
</feature>
<evidence type="ECO:0000256" key="11">
    <source>
        <dbReference type="ARBA" id="ARBA00023136"/>
    </source>
</evidence>
<dbReference type="SMART" id="SM00091">
    <property type="entry name" value="PAS"/>
    <property type="match status" value="4"/>
</dbReference>
<dbReference type="InterPro" id="IPR001610">
    <property type="entry name" value="PAC"/>
</dbReference>
<accession>A0ABM6JKP9</accession>
<dbReference type="Pfam" id="PF02518">
    <property type="entry name" value="HATPase_c"/>
    <property type="match status" value="1"/>
</dbReference>
<dbReference type="InterPro" id="IPR001789">
    <property type="entry name" value="Sig_transdc_resp-reg_receiver"/>
</dbReference>
<evidence type="ECO:0000259" key="18">
    <source>
        <dbReference type="PROSITE" id="PS50113"/>
    </source>
</evidence>
<dbReference type="CDD" id="cd00082">
    <property type="entry name" value="HisKA"/>
    <property type="match status" value="1"/>
</dbReference>
<feature type="domain" description="PAC" evidence="18">
    <location>
        <begin position="481"/>
        <end position="535"/>
    </location>
</feature>
<gene>
    <name evidence="20" type="ORF">SJ2017_2065</name>
</gene>
<reference evidence="20 21" key="1">
    <citation type="submission" date="2017-03" db="EMBL/GenBank/DDBJ databases">
        <title>Genome sequencing of Shewanella japonica KCTC 22435.</title>
        <authorList>
            <person name="Kim K.M."/>
        </authorList>
    </citation>
    <scope>NUCLEOTIDE SEQUENCE [LARGE SCALE GENOMIC DNA]</scope>
    <source>
        <strain evidence="20 21">KCTC 22435</strain>
    </source>
</reference>
<dbReference type="InterPro" id="IPR013767">
    <property type="entry name" value="PAS_fold"/>
</dbReference>
<feature type="modified residue" description="4-aspartylphosphate" evidence="13">
    <location>
        <position position="1391"/>
    </location>
</feature>
<keyword evidence="11 14" id="KW-0472">Membrane</keyword>
<feature type="transmembrane region" description="Helical" evidence="14">
    <location>
        <begin position="327"/>
        <end position="346"/>
    </location>
</feature>
<keyword evidence="7" id="KW-0547">Nucleotide-binding</keyword>
<feature type="domain" description="HPt" evidence="19">
    <location>
        <begin position="1501"/>
        <end position="1595"/>
    </location>
</feature>
<dbReference type="InterPro" id="IPR005467">
    <property type="entry name" value="His_kinase_dom"/>
</dbReference>
<dbReference type="Gene3D" id="3.40.50.2300">
    <property type="match status" value="1"/>
</dbReference>
<keyword evidence="4" id="KW-1003">Cell membrane</keyword>
<keyword evidence="21" id="KW-1185">Reference proteome</keyword>
<dbReference type="PROSITE" id="PS50112">
    <property type="entry name" value="PAS"/>
    <property type="match status" value="3"/>
</dbReference>
<name>A0ABM6JKP9_9GAMM</name>
<keyword evidence="9 14" id="KW-1133">Transmembrane helix</keyword>
<dbReference type="CDD" id="cd17546">
    <property type="entry name" value="REC_hyHK_CKI1_RcsC-like"/>
    <property type="match status" value="1"/>
</dbReference>
<dbReference type="PROSITE" id="PS50894">
    <property type="entry name" value="HPT"/>
    <property type="match status" value="1"/>
</dbReference>
<keyword evidence="6 14" id="KW-0812">Transmembrane</keyword>
<dbReference type="CDD" id="cd00130">
    <property type="entry name" value="PAS"/>
    <property type="match status" value="4"/>
</dbReference>
<dbReference type="InterPro" id="IPR011006">
    <property type="entry name" value="CheY-like_superfamily"/>
</dbReference>
<dbReference type="CDD" id="cd16922">
    <property type="entry name" value="HATPase_EvgS-ArcB-TorS-like"/>
    <property type="match status" value="1"/>
</dbReference>
<feature type="modified residue" description="Phosphohistidine" evidence="12">
    <location>
        <position position="1540"/>
    </location>
</feature>
<dbReference type="PROSITE" id="PS50113">
    <property type="entry name" value="PAC"/>
    <property type="match status" value="3"/>
</dbReference>
<evidence type="ECO:0000259" key="16">
    <source>
        <dbReference type="PROSITE" id="PS50110"/>
    </source>
</evidence>
<feature type="domain" description="Response regulatory" evidence="16">
    <location>
        <begin position="1342"/>
        <end position="1461"/>
    </location>
</feature>
<dbReference type="InterPro" id="IPR000700">
    <property type="entry name" value="PAS-assoc_C"/>
</dbReference>
<dbReference type="InterPro" id="IPR035965">
    <property type="entry name" value="PAS-like_dom_sf"/>
</dbReference>
<evidence type="ECO:0000256" key="2">
    <source>
        <dbReference type="ARBA" id="ARBA00004651"/>
    </source>
</evidence>